<evidence type="ECO:0000313" key="10">
    <source>
        <dbReference type="EMBL" id="GAA94264.1"/>
    </source>
</evidence>
<feature type="transmembrane region" description="Helical" evidence="9">
    <location>
        <begin position="197"/>
        <end position="218"/>
    </location>
</feature>
<evidence type="ECO:0000256" key="5">
    <source>
        <dbReference type="ARBA" id="ARBA00022692"/>
    </source>
</evidence>
<dbReference type="Pfam" id="PF06728">
    <property type="entry name" value="PIG-U"/>
    <property type="match status" value="1"/>
</dbReference>
<dbReference type="OMA" id="ALWHLWI"/>
<feature type="transmembrane region" description="Helical" evidence="9">
    <location>
        <begin position="353"/>
        <end position="372"/>
    </location>
</feature>
<sequence length="399" mass="43970">MPDDSLQAAGILLASAALRLSLFATSLPEKLALWPEISTPLTSFRHLREGAHLRQLGIDPYGGSSFHQAPALLALFSSEFLASRWSTAMAWTVVDLLSALIVCRLAQQRPTPTPLRVLAIASFHPFTIVSCLARTTAPLAHAITLASILASSSGHGYASMMLLALACHVSPVAILLLAPVSMLSLRQSPGSVRGVSLIHLSMFFVSTAALLAFSRLWLGSWSFMDSYIVFLTVSDLTPTIGLSWYFFIEMFDHFRSFFVATFQLHLLIYVAPVCIKLRRDPLYACATIIGIGSLFQSYPSVSDVALYHSLLPLYPEIMPHLRHPMLTACLLLYATALLKSFHHLWLYAGSGNANFYYASTLVWNLGLGLGLIDNVWAFLTHDFLTRHKLDKDTTVVSQR</sequence>
<comment type="similarity">
    <text evidence="3">Belongs to the PIGU family.</text>
</comment>
<dbReference type="EMBL" id="BABT02000029">
    <property type="protein sequence ID" value="GAA94264.1"/>
    <property type="molecule type" value="Genomic_DNA"/>
</dbReference>
<comment type="caution">
    <text evidence="10">The sequence shown here is derived from an EMBL/GenBank/DDBJ whole genome shotgun (WGS) entry which is preliminary data.</text>
</comment>
<comment type="pathway">
    <text evidence="2">Glycolipid biosynthesis; glycosylphosphatidylinositol-anchor biosynthesis.</text>
</comment>
<keyword evidence="5 9" id="KW-0812">Transmembrane</keyword>
<dbReference type="PANTHER" id="PTHR13121">
    <property type="entry name" value="GPI TRANSAMIDASE COMPONENT PIG-U"/>
    <property type="match status" value="1"/>
</dbReference>
<evidence type="ECO:0000256" key="9">
    <source>
        <dbReference type="SAM" id="Phobius"/>
    </source>
</evidence>
<protein>
    <recommendedName>
        <fullName evidence="12">PIG-U-domain-containing protein</fullName>
    </recommendedName>
</protein>
<comment type="subcellular location">
    <subcellularLocation>
        <location evidence="1">Endoplasmic reticulum membrane</location>
        <topology evidence="1">Multi-pass membrane protein</topology>
    </subcellularLocation>
</comment>
<accession>G7DUK4</accession>
<evidence type="ECO:0000256" key="8">
    <source>
        <dbReference type="ARBA" id="ARBA00023136"/>
    </source>
</evidence>
<dbReference type="UniPathway" id="UPA00196"/>
<feature type="transmembrane region" description="Helical" evidence="9">
    <location>
        <begin position="162"/>
        <end position="185"/>
    </location>
</feature>
<dbReference type="eggNOG" id="KOG2552">
    <property type="taxonomic scope" value="Eukaryota"/>
</dbReference>
<keyword evidence="8 9" id="KW-0472">Membrane</keyword>
<keyword evidence="6" id="KW-0256">Endoplasmic reticulum</keyword>
<keyword evidence="7 9" id="KW-1133">Transmembrane helix</keyword>
<dbReference type="GO" id="GO:0016255">
    <property type="term" value="P:attachment of GPI anchor to protein"/>
    <property type="evidence" value="ECO:0007669"/>
    <property type="project" value="InterPro"/>
</dbReference>
<organism evidence="10 11">
    <name type="scientific">Mixia osmundae (strain CBS 9802 / IAM 14324 / JCM 22182 / KY 12970)</name>
    <dbReference type="NCBI Taxonomy" id="764103"/>
    <lineage>
        <taxon>Eukaryota</taxon>
        <taxon>Fungi</taxon>
        <taxon>Dikarya</taxon>
        <taxon>Basidiomycota</taxon>
        <taxon>Pucciniomycotina</taxon>
        <taxon>Mixiomycetes</taxon>
        <taxon>Mixiales</taxon>
        <taxon>Mixiaceae</taxon>
        <taxon>Mixia</taxon>
    </lineage>
</organism>
<dbReference type="InterPro" id="IPR009600">
    <property type="entry name" value="PIG-U"/>
</dbReference>
<dbReference type="RefSeq" id="XP_014564960.1">
    <property type="nucleotide sequence ID" value="XM_014709474.1"/>
</dbReference>
<evidence type="ECO:0000256" key="6">
    <source>
        <dbReference type="ARBA" id="ARBA00022824"/>
    </source>
</evidence>
<dbReference type="HOGENOM" id="CLU_030193_0_0_1"/>
<gene>
    <name evidence="10" type="primary">Mo00913</name>
    <name evidence="10" type="ORF">E5Q_00913</name>
</gene>
<evidence type="ECO:0000256" key="1">
    <source>
        <dbReference type="ARBA" id="ARBA00004477"/>
    </source>
</evidence>
<dbReference type="AlphaFoldDB" id="G7DUK4"/>
<keyword evidence="4" id="KW-0337">GPI-anchor biosynthesis</keyword>
<evidence type="ECO:0000313" key="11">
    <source>
        <dbReference type="Proteomes" id="UP000009131"/>
    </source>
</evidence>
<reference evidence="10 11" key="1">
    <citation type="journal article" date="2011" name="J. Gen. Appl. Microbiol.">
        <title>Draft genome sequencing of the enigmatic basidiomycete Mixia osmundae.</title>
        <authorList>
            <person name="Nishida H."/>
            <person name="Nagatsuka Y."/>
            <person name="Sugiyama J."/>
        </authorList>
    </citation>
    <scope>NUCLEOTIDE SEQUENCE [LARGE SCALE GENOMIC DNA]</scope>
    <source>
        <strain evidence="11">CBS 9802 / IAM 14324 / JCM 22182 / KY 12970</strain>
    </source>
</reference>
<name>G7DUK4_MIXOS</name>
<feature type="transmembrane region" description="Helical" evidence="9">
    <location>
        <begin position="254"/>
        <end position="275"/>
    </location>
</feature>
<evidence type="ECO:0008006" key="12">
    <source>
        <dbReference type="Google" id="ProtNLM"/>
    </source>
</evidence>
<dbReference type="InParanoid" id="G7DUK4"/>
<dbReference type="PANTHER" id="PTHR13121:SF0">
    <property type="entry name" value="PHOSPHATIDYLINOSITOL GLYCAN ANCHOR BIOSYNTHESIS CLASS U PROTEIN"/>
    <property type="match status" value="1"/>
</dbReference>
<dbReference type="FunCoup" id="G7DUK4">
    <property type="interactions" value="419"/>
</dbReference>
<dbReference type="OrthoDB" id="549017at2759"/>
<evidence type="ECO:0000256" key="2">
    <source>
        <dbReference type="ARBA" id="ARBA00004687"/>
    </source>
</evidence>
<proteinExistence type="inferred from homology"/>
<feature type="transmembrane region" description="Helical" evidence="9">
    <location>
        <begin position="227"/>
        <end position="248"/>
    </location>
</feature>
<evidence type="ECO:0000256" key="3">
    <source>
        <dbReference type="ARBA" id="ARBA00010026"/>
    </source>
</evidence>
<dbReference type="GO" id="GO:0006506">
    <property type="term" value="P:GPI anchor biosynthetic process"/>
    <property type="evidence" value="ECO:0007669"/>
    <property type="project" value="UniProtKB-UniPathway"/>
</dbReference>
<evidence type="ECO:0000256" key="7">
    <source>
        <dbReference type="ARBA" id="ARBA00022989"/>
    </source>
</evidence>
<reference evidence="10 11" key="2">
    <citation type="journal article" date="2012" name="Open Biol.">
        <title>Characteristics of nucleosomes and linker DNA regions on the genome of the basidiomycete Mixia osmundae revealed by mono- and dinucleosome mapping.</title>
        <authorList>
            <person name="Nishida H."/>
            <person name="Kondo S."/>
            <person name="Matsumoto T."/>
            <person name="Suzuki Y."/>
            <person name="Yoshikawa H."/>
            <person name="Taylor T.D."/>
            <person name="Sugiyama J."/>
        </authorList>
    </citation>
    <scope>NUCLEOTIDE SEQUENCE [LARGE SCALE GENOMIC DNA]</scope>
    <source>
        <strain evidence="11">CBS 9802 / IAM 14324 / JCM 22182 / KY 12970</strain>
    </source>
</reference>
<feature type="transmembrane region" description="Helical" evidence="9">
    <location>
        <begin position="321"/>
        <end position="341"/>
    </location>
</feature>
<dbReference type="STRING" id="764103.G7DUK4"/>
<keyword evidence="11" id="KW-1185">Reference proteome</keyword>
<feature type="transmembrane region" description="Helical" evidence="9">
    <location>
        <begin position="282"/>
        <end position="301"/>
    </location>
</feature>
<dbReference type="Proteomes" id="UP000009131">
    <property type="component" value="Unassembled WGS sequence"/>
</dbReference>
<dbReference type="GO" id="GO:0042765">
    <property type="term" value="C:GPI-anchor transamidase complex"/>
    <property type="evidence" value="ECO:0007669"/>
    <property type="project" value="InterPro"/>
</dbReference>
<evidence type="ECO:0000256" key="4">
    <source>
        <dbReference type="ARBA" id="ARBA00022502"/>
    </source>
</evidence>